<evidence type="ECO:0000256" key="1">
    <source>
        <dbReference type="SAM" id="MobiDB-lite"/>
    </source>
</evidence>
<evidence type="ECO:0000256" key="2">
    <source>
        <dbReference type="SAM" id="Phobius"/>
    </source>
</evidence>
<feature type="transmembrane region" description="Helical" evidence="2">
    <location>
        <begin position="167"/>
        <end position="186"/>
    </location>
</feature>
<dbReference type="PANTHER" id="PTHR31600">
    <property type="entry name" value="TINY MACROCYSTS PROTEIN B-RELATED"/>
    <property type="match status" value="1"/>
</dbReference>
<feature type="transmembrane region" description="Helical" evidence="2">
    <location>
        <begin position="39"/>
        <end position="62"/>
    </location>
</feature>
<sequence length="1217" mass="141121">MDTQIYSYRKVPFKELLFSQKIESIIFQSGFWINVNLRIPVILGVILNFIRDFYITMCNIIFNTPTLYGDKNSLNNNYTKLDNYKFIFTLIFIYLHPFEKLFLKTNFYCIFGFSMFNIAYVFFQSNYQIYFKSFMNHFDVGMHSFIGGTGLLTSFFMILGVQTVGFYISFAFGIVSFFFGIFYSRYTLKNKVKRIYTNFKIKEGMSSTQSQSGYEEKDDENESGEDSDTQSEQSEQIIDIEPEEKPKKKSKKKHRNEDEESNSDEESRSGSGSEVDSEENSEEDEEEGSEDNENNELYNQIEDIVTKVAKNEKLVIFERCCDTDLVCKFVRENQSAEAYQLANKIYKEALKEHPNEELIYMRYAYFLWYTNKKKNSKHFEPVSTLSQSDLGKDNENEVDHNEPLQYIQEAIDLKPPFIVRYKIQYVLSLMRENKNKKADLSKKSTYESFLGMERNAIQYHMITLHQLKSFFTRVKTSNNQEAQYCQQYLKKLFDLQKNTEYHYQKLISQFPDSKSSIRLYAMFLSGVKNQTKLAAKHLATIGATLDDNGKPNNNNNSANTQKSNKLITEEEEEEESDDGNNPNGKTNSIMNNKKLAKKGNSQQSIQRSENQSSASSDRENRKEIVLRNNMLQTFVKSISKCSVLMNILYALIFIFSGLLCGTCIIAINNVLSTVNSYRNSSQSMLIVSESAHDIRLMAVTGLAEDESTFNLYKGHLCNFVVPEIENKLMPFLQGSFSSDASDTALIVQNSDNPNTFTNEHLNAYEVGKRFQTWIIALCEIPYENWKTNEEGNSMANDYRVRFFADNSKENFIKIMKEAYTNEQTSYSNMKEKWNLFIYIEIGVIVVCMICFYIFAINPLRSKTKVIFMKVIKMLKFIPNGSFDEIISKFDEDIEVISETYDVSNMESSKAYSKNGDDKNELRKKIKRESIKNIFVFVLIIIVSLMCCIPYLVDLLGYIINLDLIFYSSQRCSYNFKVHMLSFELFAQDRYSYLPGESERLLSQNVQLFEEIQNNIKLGNYGAKPPQNIPILNEFLLTGKCFMGNCTVDPDYDSKIGYVQDIVTLPLNDLIQENISRAYKLLRETDFSYLNSYTNLFAGGLTKQSAQNLLETFRTNDVLRFQNLTMFHIVVGLQEFDQLLLDYVEDSSETTFILVIVLFVVSAIISPYIYFTSLKKMAKVKMIEMEELVNIVFTIPQSTINIVPQYRRFIETSEINDD</sequence>
<keyword evidence="2" id="KW-0812">Transmembrane</keyword>
<proteinExistence type="predicted"/>
<gene>
    <name evidence="3" type="ORF">LY90DRAFT_678057</name>
</gene>
<comment type="caution">
    <text evidence="3">The sequence shown here is derived from an EMBL/GenBank/DDBJ whole genome shotgun (WGS) entry which is preliminary data.</text>
</comment>
<dbReference type="InterPro" id="IPR052994">
    <property type="entry name" value="Tiny_macrocysts_regulators"/>
</dbReference>
<feature type="transmembrane region" description="Helical" evidence="2">
    <location>
        <begin position="144"/>
        <end position="161"/>
    </location>
</feature>
<accession>A0A1Y1ZI04</accession>
<feature type="transmembrane region" description="Helical" evidence="2">
    <location>
        <begin position="647"/>
        <end position="667"/>
    </location>
</feature>
<organism evidence="3 4">
    <name type="scientific">Neocallimastix californiae</name>
    <dbReference type="NCBI Taxonomy" id="1754190"/>
    <lineage>
        <taxon>Eukaryota</taxon>
        <taxon>Fungi</taxon>
        <taxon>Fungi incertae sedis</taxon>
        <taxon>Chytridiomycota</taxon>
        <taxon>Chytridiomycota incertae sedis</taxon>
        <taxon>Neocallimastigomycetes</taxon>
        <taxon>Neocallimastigales</taxon>
        <taxon>Neocallimastigaceae</taxon>
        <taxon>Neocallimastix</taxon>
    </lineage>
</organism>
<keyword evidence="2" id="KW-1133">Transmembrane helix</keyword>
<feature type="compositionally biased region" description="Polar residues" evidence="1">
    <location>
        <begin position="579"/>
        <end position="591"/>
    </location>
</feature>
<feature type="transmembrane region" description="Helical" evidence="2">
    <location>
        <begin position="835"/>
        <end position="859"/>
    </location>
</feature>
<dbReference type="PANTHER" id="PTHR31600:SF2">
    <property type="entry name" value="GAMETE ENRICHED GENE 10 PROTEIN-RELATED"/>
    <property type="match status" value="1"/>
</dbReference>
<feature type="region of interest" description="Disordered" evidence="1">
    <location>
        <begin position="207"/>
        <end position="298"/>
    </location>
</feature>
<feature type="region of interest" description="Disordered" evidence="1">
    <location>
        <begin position="543"/>
        <end position="621"/>
    </location>
</feature>
<feature type="transmembrane region" description="Helical" evidence="2">
    <location>
        <begin position="932"/>
        <end position="952"/>
    </location>
</feature>
<keyword evidence="2" id="KW-0472">Membrane</keyword>
<protein>
    <submittedName>
        <fullName evidence="3">Uncharacterized protein</fullName>
    </submittedName>
</protein>
<name>A0A1Y1ZI04_9FUNG</name>
<dbReference type="AlphaFoldDB" id="A0A1Y1ZI04"/>
<feature type="transmembrane region" description="Helical" evidence="2">
    <location>
        <begin position="105"/>
        <end position="123"/>
    </location>
</feature>
<evidence type="ECO:0000313" key="4">
    <source>
        <dbReference type="Proteomes" id="UP000193920"/>
    </source>
</evidence>
<feature type="compositionally biased region" description="Acidic residues" evidence="1">
    <location>
        <begin position="275"/>
        <end position="294"/>
    </location>
</feature>
<feature type="compositionally biased region" description="Acidic residues" evidence="1">
    <location>
        <begin position="216"/>
        <end position="229"/>
    </location>
</feature>
<feature type="compositionally biased region" description="Acidic residues" evidence="1">
    <location>
        <begin position="569"/>
        <end position="578"/>
    </location>
</feature>
<keyword evidence="4" id="KW-1185">Reference proteome</keyword>
<dbReference type="EMBL" id="MCOG01000402">
    <property type="protein sequence ID" value="ORY09866.1"/>
    <property type="molecule type" value="Genomic_DNA"/>
</dbReference>
<dbReference type="Proteomes" id="UP000193920">
    <property type="component" value="Unassembled WGS sequence"/>
</dbReference>
<reference evidence="3 4" key="1">
    <citation type="submission" date="2016-08" db="EMBL/GenBank/DDBJ databases">
        <title>A Parts List for Fungal Cellulosomes Revealed by Comparative Genomics.</title>
        <authorList>
            <consortium name="DOE Joint Genome Institute"/>
            <person name="Haitjema C.H."/>
            <person name="Gilmore S.P."/>
            <person name="Henske J.K."/>
            <person name="Solomon K.V."/>
            <person name="De Groot R."/>
            <person name="Kuo A."/>
            <person name="Mondo S.J."/>
            <person name="Salamov A.A."/>
            <person name="Labutti K."/>
            <person name="Zhao Z."/>
            <person name="Chiniquy J."/>
            <person name="Barry K."/>
            <person name="Brewer H.M."/>
            <person name="Purvine S.O."/>
            <person name="Wright A.T."/>
            <person name="Boxma B."/>
            <person name="Van Alen T."/>
            <person name="Hackstein J.H."/>
            <person name="Baker S.E."/>
            <person name="Grigoriev I.V."/>
            <person name="O'Malley M.A."/>
        </authorList>
    </citation>
    <scope>NUCLEOTIDE SEQUENCE [LARGE SCALE GENOMIC DNA]</scope>
    <source>
        <strain evidence="3 4">G1</strain>
    </source>
</reference>
<dbReference type="OrthoDB" id="10419172at2759"/>
<evidence type="ECO:0000313" key="3">
    <source>
        <dbReference type="EMBL" id="ORY09866.1"/>
    </source>
</evidence>
<feature type="transmembrane region" description="Helical" evidence="2">
    <location>
        <begin position="1151"/>
        <end position="1170"/>
    </location>
</feature>
<feature type="compositionally biased region" description="Polar residues" evidence="1">
    <location>
        <begin position="599"/>
        <end position="615"/>
    </location>
</feature>
<feature type="compositionally biased region" description="Low complexity" evidence="1">
    <location>
        <begin position="550"/>
        <end position="565"/>
    </location>
</feature>